<comment type="caution">
    <text evidence="1">The sequence shown here is derived from an EMBL/GenBank/DDBJ whole genome shotgun (WGS) entry which is preliminary data.</text>
</comment>
<dbReference type="Proteomes" id="UP001595803">
    <property type="component" value="Unassembled WGS sequence"/>
</dbReference>
<proteinExistence type="predicted"/>
<dbReference type="RefSeq" id="WP_322474737.1">
    <property type="nucleotide sequence ID" value="NZ_JBHRZG010000009.1"/>
</dbReference>
<evidence type="ECO:0000313" key="2">
    <source>
        <dbReference type="Proteomes" id="UP001595803"/>
    </source>
</evidence>
<organism evidence="1 2">
    <name type="scientific">Deinococcus rufus</name>
    <dbReference type="NCBI Taxonomy" id="2136097"/>
    <lineage>
        <taxon>Bacteria</taxon>
        <taxon>Thermotogati</taxon>
        <taxon>Deinococcota</taxon>
        <taxon>Deinococci</taxon>
        <taxon>Deinococcales</taxon>
        <taxon>Deinococcaceae</taxon>
        <taxon>Deinococcus</taxon>
    </lineage>
</organism>
<dbReference type="EMBL" id="JBHRZG010000009">
    <property type="protein sequence ID" value="MFC3833017.1"/>
    <property type="molecule type" value="Genomic_DNA"/>
</dbReference>
<accession>A0ABV7Z8J0</accession>
<evidence type="ECO:0000313" key="1">
    <source>
        <dbReference type="EMBL" id="MFC3833017.1"/>
    </source>
</evidence>
<sequence>MSGEPLPEALESADARRTLREILEACRVVTGPQLQRWGLEAAARELELTHASRTVRTRTTQPHSAVPIRFVVLEPYWLRRSARELMHWAATAELFVANILPPTGRWTLVDSRSGQRGHYPDAEFIMPVNGLSAAFEVDAGYAPAKVEAKLLAYAGLGYSTIMWGVTIHARVPTVARMATELMRTHRLPGVTLVISRYINFWDVRDPYHDRRRCHKPMKAAVALPDAEVQFRAAYATATLEARPWLKGRTSRST</sequence>
<name>A0ABV7Z8J0_9DEIO</name>
<keyword evidence="2" id="KW-1185">Reference proteome</keyword>
<reference evidence="2" key="1">
    <citation type="journal article" date="2019" name="Int. J. Syst. Evol. Microbiol.">
        <title>The Global Catalogue of Microorganisms (GCM) 10K type strain sequencing project: providing services to taxonomists for standard genome sequencing and annotation.</title>
        <authorList>
            <consortium name="The Broad Institute Genomics Platform"/>
            <consortium name="The Broad Institute Genome Sequencing Center for Infectious Disease"/>
            <person name="Wu L."/>
            <person name="Ma J."/>
        </authorList>
    </citation>
    <scope>NUCLEOTIDE SEQUENCE [LARGE SCALE GENOMIC DNA]</scope>
    <source>
        <strain evidence="2">CCTCC AB 2017081</strain>
    </source>
</reference>
<protein>
    <submittedName>
        <fullName evidence="1">Uncharacterized protein</fullName>
    </submittedName>
</protein>
<gene>
    <name evidence="1" type="ORF">ACFOSB_09130</name>
</gene>